<keyword evidence="7" id="KW-1185">Reference proteome</keyword>
<comment type="caution">
    <text evidence="6">The sequence shown here is derived from an EMBL/GenBank/DDBJ whole genome shotgun (WGS) entry which is preliminary data.</text>
</comment>
<proteinExistence type="inferred from homology"/>
<dbReference type="PANTHER" id="PTHR42683">
    <property type="entry name" value="ALDEHYDE REDUCTASE"/>
    <property type="match status" value="1"/>
</dbReference>
<keyword evidence="2 5" id="KW-0479">Metal-binding</keyword>
<dbReference type="SMART" id="SM00829">
    <property type="entry name" value="PKS_ER"/>
    <property type="match status" value="1"/>
</dbReference>
<evidence type="ECO:0000256" key="1">
    <source>
        <dbReference type="ARBA" id="ARBA00001947"/>
    </source>
</evidence>
<dbReference type="OrthoDB" id="9806940at2"/>
<accession>A0A3S1DTW3</accession>
<dbReference type="InterPro" id="IPR013154">
    <property type="entry name" value="ADH-like_N"/>
</dbReference>
<organism evidence="6 7">
    <name type="scientific">Chitinophaga solisilvae</name>
    <dbReference type="NCBI Taxonomy" id="1233460"/>
    <lineage>
        <taxon>Bacteria</taxon>
        <taxon>Pseudomonadati</taxon>
        <taxon>Bacteroidota</taxon>
        <taxon>Chitinophagia</taxon>
        <taxon>Chitinophagales</taxon>
        <taxon>Chitinophagaceae</taxon>
        <taxon>Chitinophaga</taxon>
    </lineage>
</organism>
<dbReference type="InterPro" id="IPR047109">
    <property type="entry name" value="CAD-like"/>
</dbReference>
<dbReference type="Gene3D" id="3.40.50.720">
    <property type="entry name" value="NAD(P)-binding Rossmann-like Domain"/>
    <property type="match status" value="1"/>
</dbReference>
<evidence type="ECO:0000256" key="5">
    <source>
        <dbReference type="RuleBase" id="RU361277"/>
    </source>
</evidence>
<dbReference type="Gene3D" id="3.90.180.10">
    <property type="entry name" value="Medium-chain alcohol dehydrogenases, catalytic domain"/>
    <property type="match status" value="1"/>
</dbReference>
<protein>
    <submittedName>
        <fullName evidence="6">NAD(P)-dependent alcohol dehydrogenase</fullName>
    </submittedName>
</protein>
<name>A0A3S1DTW3_9BACT</name>
<evidence type="ECO:0000256" key="2">
    <source>
        <dbReference type="ARBA" id="ARBA00022723"/>
    </source>
</evidence>
<reference evidence="6" key="1">
    <citation type="submission" date="2020-05" db="EMBL/GenBank/DDBJ databases">
        <title>Chitinophaga laudate sp. nov., isolated from a tropical peat swamp.</title>
        <authorList>
            <person name="Goh C.B.S."/>
            <person name="Lee M.S."/>
            <person name="Parimannan S."/>
            <person name="Pasbakhsh P."/>
            <person name="Yule C.M."/>
            <person name="Rajandas H."/>
            <person name="Loke S."/>
            <person name="Croft L."/>
            <person name="Tan J.B.L."/>
        </authorList>
    </citation>
    <scope>NUCLEOTIDE SEQUENCE</scope>
    <source>
        <strain evidence="6">Mgbs1</strain>
    </source>
</reference>
<dbReference type="InterPro" id="IPR029752">
    <property type="entry name" value="D-isomer_DH_CS1"/>
</dbReference>
<dbReference type="GO" id="GO:0008106">
    <property type="term" value="F:alcohol dehydrogenase (NADP+) activity"/>
    <property type="evidence" value="ECO:0007669"/>
    <property type="project" value="UniProtKB-ARBA"/>
</dbReference>
<evidence type="ECO:0000256" key="3">
    <source>
        <dbReference type="ARBA" id="ARBA00022833"/>
    </source>
</evidence>
<keyword evidence="3 5" id="KW-0862">Zinc</keyword>
<dbReference type="GO" id="GO:0008270">
    <property type="term" value="F:zinc ion binding"/>
    <property type="evidence" value="ECO:0007669"/>
    <property type="project" value="InterPro"/>
</dbReference>
<sequence>MKIKAFAIMEKNGKAVPFEYERNVGANEVRVKIIYCAMARGDVQFISDHWGDTRFPFVPGHEIVGIVEETGAHVTALKVGDQVGVGYQLEACFECDYCKAGLEQFCPQQKVIAVHSYGGLAGHIVVDYRFAFLLPPGLHPVNAVPLLSAGLTVYTGIMRAQLPPHAVVGVLGVGGLGQLAIQFLHKMGHEVYAFSHSPEKQALIRQLGAEYIPGSGADDKAAVNKPFDFIISTLSVPYDPDVYLKMLRPQGKLCLVASPQQKQPLSLGLLYDYAQRTIYGNYVGSRRDMTAMLDFAATHQIESMVEVMPYSHADQVNEAIDKVSNGKVNVRLILENKA</sequence>
<dbReference type="SUPFAM" id="SSF51735">
    <property type="entry name" value="NAD(P)-binding Rossmann-fold domains"/>
    <property type="match status" value="1"/>
</dbReference>
<dbReference type="EMBL" id="RIAR02000001">
    <property type="protein sequence ID" value="NSL85699.1"/>
    <property type="molecule type" value="Genomic_DNA"/>
</dbReference>
<dbReference type="AlphaFoldDB" id="A0A3S1DTW3"/>
<dbReference type="InterPro" id="IPR020843">
    <property type="entry name" value="ER"/>
</dbReference>
<dbReference type="PROSITE" id="PS00065">
    <property type="entry name" value="D_2_HYDROXYACID_DH_1"/>
    <property type="match status" value="1"/>
</dbReference>
<comment type="similarity">
    <text evidence="5">Belongs to the zinc-containing alcohol dehydrogenase family.</text>
</comment>
<evidence type="ECO:0000256" key="4">
    <source>
        <dbReference type="ARBA" id="ARBA00023002"/>
    </source>
</evidence>
<dbReference type="Pfam" id="PF08240">
    <property type="entry name" value="ADH_N"/>
    <property type="match status" value="1"/>
</dbReference>
<dbReference type="Pfam" id="PF00107">
    <property type="entry name" value="ADH_zinc_N"/>
    <property type="match status" value="1"/>
</dbReference>
<dbReference type="FunFam" id="3.40.50.720:FF:000022">
    <property type="entry name" value="Cinnamyl alcohol dehydrogenase"/>
    <property type="match status" value="1"/>
</dbReference>
<dbReference type="InterPro" id="IPR036291">
    <property type="entry name" value="NAD(P)-bd_dom_sf"/>
</dbReference>
<evidence type="ECO:0000313" key="7">
    <source>
        <dbReference type="Proteomes" id="UP000281028"/>
    </source>
</evidence>
<dbReference type="InterPro" id="IPR002328">
    <property type="entry name" value="ADH_Zn_CS"/>
</dbReference>
<dbReference type="InterPro" id="IPR013149">
    <property type="entry name" value="ADH-like_C"/>
</dbReference>
<dbReference type="SUPFAM" id="SSF50129">
    <property type="entry name" value="GroES-like"/>
    <property type="match status" value="1"/>
</dbReference>
<dbReference type="Proteomes" id="UP000281028">
    <property type="component" value="Unassembled WGS sequence"/>
</dbReference>
<dbReference type="PROSITE" id="PS00059">
    <property type="entry name" value="ADH_ZINC"/>
    <property type="match status" value="1"/>
</dbReference>
<dbReference type="CDD" id="cd05283">
    <property type="entry name" value="CAD1"/>
    <property type="match status" value="1"/>
</dbReference>
<keyword evidence="4" id="KW-0560">Oxidoreductase</keyword>
<comment type="cofactor">
    <cofactor evidence="1 5">
        <name>Zn(2+)</name>
        <dbReference type="ChEBI" id="CHEBI:29105"/>
    </cofactor>
</comment>
<dbReference type="InterPro" id="IPR011032">
    <property type="entry name" value="GroES-like_sf"/>
</dbReference>
<evidence type="ECO:0000313" key="6">
    <source>
        <dbReference type="EMBL" id="NSL85699.1"/>
    </source>
</evidence>
<gene>
    <name evidence="6" type="ORF">ECE50_002580</name>
</gene>